<comment type="caution">
    <text evidence="6">Lacks conserved residue(s) required for the propagation of feature annotation.</text>
</comment>
<dbReference type="Gene3D" id="1.10.10.60">
    <property type="entry name" value="Homeodomain-like"/>
    <property type="match status" value="1"/>
</dbReference>
<evidence type="ECO:0000256" key="7">
    <source>
        <dbReference type="SAM" id="MobiDB-lite"/>
    </source>
</evidence>
<evidence type="ECO:0000256" key="3">
    <source>
        <dbReference type="ARBA" id="ARBA00023015"/>
    </source>
</evidence>
<evidence type="ECO:0000256" key="6">
    <source>
        <dbReference type="PROSITE-ProRule" id="PRU00169"/>
    </source>
</evidence>
<gene>
    <name evidence="9" type="ORF">ILEXP_LOCUS4390</name>
</gene>
<keyword evidence="2" id="KW-0902">Two-component regulatory system</keyword>
<dbReference type="Gene3D" id="3.40.50.2300">
    <property type="match status" value="1"/>
</dbReference>
<sequence length="496" mass="56020">MSVDGETSRVMRGVQHGACDYLLKPIRMKELQNIWQHVFRKRINEVRDIESYGGIEEIQLMRYGSHQLDDRYLLNGGDLTSEKKRKVVENKLDDKDFSDSSSLKKARVVWTVDLHQKFVKAVNQIGFDKLGPKKILDLMDVPWLTRENVASHLQKYRLYLSRLQKENELKSSLSRINQSAASPKDTARKLGFHDSINMQPDGAANGLYGTSDNKILIHSIDHKIHEADLKGIVSLPMIEPKKAPIVNIPEPRRASRSTMGLNESFGSMERGLKYAAFDSTFPMHHSWSGEYPEIQYQEHNPHLQLENGFSHLPLSAPQHHIQVNNLRPATSTNTTPINKERDKPAPDEISPSYAKNRSQQIRQVSPTGNAFNLLSVQSQSQMTNVHTADPPVSATSSMKNQGVDRISINEPESTQGNLGRGSAFAYIDEDLTTSLFQGDCHPTNLGFQNKKNLENKDPELVVEILPYLYDALMFDYECPGESVEYPVIIDQGLFIA</sequence>
<keyword evidence="3" id="KW-0805">Transcription regulation</keyword>
<dbReference type="PROSITE" id="PS50110">
    <property type="entry name" value="RESPONSE_REGULATORY"/>
    <property type="match status" value="1"/>
</dbReference>
<accession>A0ABC8QYR1</accession>
<name>A0ABC8QYR1_9AQUA</name>
<evidence type="ECO:0000256" key="4">
    <source>
        <dbReference type="ARBA" id="ARBA00023163"/>
    </source>
</evidence>
<dbReference type="InterPro" id="IPR009057">
    <property type="entry name" value="Homeodomain-like_sf"/>
</dbReference>
<dbReference type="Pfam" id="PF00249">
    <property type="entry name" value="Myb_DNA-binding"/>
    <property type="match status" value="1"/>
</dbReference>
<feature type="domain" description="Response regulatory" evidence="8">
    <location>
        <begin position="1"/>
        <end position="39"/>
    </location>
</feature>
<dbReference type="GO" id="GO:0000160">
    <property type="term" value="P:phosphorelay signal transduction system"/>
    <property type="evidence" value="ECO:0007669"/>
    <property type="project" value="UniProtKB-KW"/>
</dbReference>
<evidence type="ECO:0000259" key="8">
    <source>
        <dbReference type="PROSITE" id="PS50110"/>
    </source>
</evidence>
<evidence type="ECO:0000256" key="2">
    <source>
        <dbReference type="ARBA" id="ARBA00023012"/>
    </source>
</evidence>
<dbReference type="EMBL" id="CAUOFW020000814">
    <property type="protein sequence ID" value="CAK9137366.1"/>
    <property type="molecule type" value="Genomic_DNA"/>
</dbReference>
<evidence type="ECO:0000256" key="1">
    <source>
        <dbReference type="ARBA" id="ARBA00004123"/>
    </source>
</evidence>
<dbReference type="AlphaFoldDB" id="A0ABC8QYR1"/>
<dbReference type="InterPro" id="IPR011006">
    <property type="entry name" value="CheY-like_superfamily"/>
</dbReference>
<comment type="subcellular location">
    <subcellularLocation>
        <location evidence="1">Nucleus</location>
    </subcellularLocation>
</comment>
<evidence type="ECO:0000313" key="10">
    <source>
        <dbReference type="Proteomes" id="UP001642360"/>
    </source>
</evidence>
<keyword evidence="10" id="KW-1185">Reference proteome</keyword>
<dbReference type="SUPFAM" id="SSF46689">
    <property type="entry name" value="Homeodomain-like"/>
    <property type="match status" value="1"/>
</dbReference>
<dbReference type="PANTHER" id="PTHR43874:SF137">
    <property type="entry name" value="TWO-COMPONENT RESPONSE REGULATOR ARR11"/>
    <property type="match status" value="1"/>
</dbReference>
<keyword evidence="5" id="KW-0539">Nucleus</keyword>
<evidence type="ECO:0000256" key="5">
    <source>
        <dbReference type="ARBA" id="ARBA00023242"/>
    </source>
</evidence>
<reference evidence="9 10" key="1">
    <citation type="submission" date="2024-02" db="EMBL/GenBank/DDBJ databases">
        <authorList>
            <person name="Vignale AGUSTIN F."/>
            <person name="Sosa J E."/>
            <person name="Modenutti C."/>
        </authorList>
    </citation>
    <scope>NUCLEOTIDE SEQUENCE [LARGE SCALE GENOMIC DNA]</scope>
</reference>
<dbReference type="Proteomes" id="UP001642360">
    <property type="component" value="Unassembled WGS sequence"/>
</dbReference>
<keyword evidence="4" id="KW-0804">Transcription</keyword>
<comment type="caution">
    <text evidence="9">The sequence shown here is derived from an EMBL/GenBank/DDBJ whole genome shotgun (WGS) entry which is preliminary data.</text>
</comment>
<dbReference type="FunFam" id="1.10.10.60:FF:000007">
    <property type="entry name" value="Two-component response regulator"/>
    <property type="match status" value="1"/>
</dbReference>
<proteinExistence type="predicted"/>
<dbReference type="InterPro" id="IPR045279">
    <property type="entry name" value="ARR-like"/>
</dbReference>
<organism evidence="9 10">
    <name type="scientific">Ilex paraguariensis</name>
    <name type="common">yerba mate</name>
    <dbReference type="NCBI Taxonomy" id="185542"/>
    <lineage>
        <taxon>Eukaryota</taxon>
        <taxon>Viridiplantae</taxon>
        <taxon>Streptophyta</taxon>
        <taxon>Embryophyta</taxon>
        <taxon>Tracheophyta</taxon>
        <taxon>Spermatophyta</taxon>
        <taxon>Magnoliopsida</taxon>
        <taxon>eudicotyledons</taxon>
        <taxon>Gunneridae</taxon>
        <taxon>Pentapetalae</taxon>
        <taxon>asterids</taxon>
        <taxon>campanulids</taxon>
        <taxon>Aquifoliales</taxon>
        <taxon>Aquifoliaceae</taxon>
        <taxon>Ilex</taxon>
    </lineage>
</organism>
<dbReference type="InterPro" id="IPR001789">
    <property type="entry name" value="Sig_transdc_resp-reg_receiver"/>
</dbReference>
<feature type="region of interest" description="Disordered" evidence="7">
    <location>
        <begin position="323"/>
        <end position="361"/>
    </location>
</feature>
<evidence type="ECO:0000313" key="9">
    <source>
        <dbReference type="EMBL" id="CAK9137366.1"/>
    </source>
</evidence>
<dbReference type="GO" id="GO:0005634">
    <property type="term" value="C:nucleus"/>
    <property type="evidence" value="ECO:0007669"/>
    <property type="project" value="UniProtKB-SubCell"/>
</dbReference>
<protein>
    <recommendedName>
        <fullName evidence="8">Response regulatory domain-containing protein</fullName>
    </recommendedName>
</protein>
<dbReference type="InterPro" id="IPR001005">
    <property type="entry name" value="SANT/Myb"/>
</dbReference>
<dbReference type="InterPro" id="IPR006447">
    <property type="entry name" value="Myb_dom_plants"/>
</dbReference>
<dbReference type="NCBIfam" id="TIGR01557">
    <property type="entry name" value="myb_SHAQKYF"/>
    <property type="match status" value="1"/>
</dbReference>
<dbReference type="SUPFAM" id="SSF52172">
    <property type="entry name" value="CheY-like"/>
    <property type="match status" value="1"/>
</dbReference>
<feature type="compositionally biased region" description="Polar residues" evidence="7">
    <location>
        <begin position="323"/>
        <end position="337"/>
    </location>
</feature>
<dbReference type="PANTHER" id="PTHR43874">
    <property type="entry name" value="TWO-COMPONENT RESPONSE REGULATOR"/>
    <property type="match status" value="1"/>
</dbReference>